<sequence>MCRLTTHYREAEWTTRPVHAWKLPFSPNYTTPPRKDSCGRLRAEHRDTRGSGKHSPTDIKVEQENSGKFSYLEFFSSLVIEGGSFTAP</sequence>
<feature type="region of interest" description="Disordered" evidence="1">
    <location>
        <begin position="32"/>
        <end position="59"/>
    </location>
</feature>
<dbReference type="EMBL" id="VSRR010025396">
    <property type="protein sequence ID" value="MPC66844.1"/>
    <property type="molecule type" value="Genomic_DNA"/>
</dbReference>
<dbReference type="Proteomes" id="UP000324222">
    <property type="component" value="Unassembled WGS sequence"/>
</dbReference>
<keyword evidence="3" id="KW-1185">Reference proteome</keyword>
<evidence type="ECO:0000256" key="1">
    <source>
        <dbReference type="SAM" id="MobiDB-lite"/>
    </source>
</evidence>
<organism evidence="2 3">
    <name type="scientific">Portunus trituberculatus</name>
    <name type="common">Swimming crab</name>
    <name type="synonym">Neptunus trituberculatus</name>
    <dbReference type="NCBI Taxonomy" id="210409"/>
    <lineage>
        <taxon>Eukaryota</taxon>
        <taxon>Metazoa</taxon>
        <taxon>Ecdysozoa</taxon>
        <taxon>Arthropoda</taxon>
        <taxon>Crustacea</taxon>
        <taxon>Multicrustacea</taxon>
        <taxon>Malacostraca</taxon>
        <taxon>Eumalacostraca</taxon>
        <taxon>Eucarida</taxon>
        <taxon>Decapoda</taxon>
        <taxon>Pleocyemata</taxon>
        <taxon>Brachyura</taxon>
        <taxon>Eubrachyura</taxon>
        <taxon>Portunoidea</taxon>
        <taxon>Portunidae</taxon>
        <taxon>Portuninae</taxon>
        <taxon>Portunus</taxon>
    </lineage>
</organism>
<feature type="compositionally biased region" description="Basic and acidic residues" evidence="1">
    <location>
        <begin position="33"/>
        <end position="59"/>
    </location>
</feature>
<reference evidence="2 3" key="1">
    <citation type="submission" date="2019-05" db="EMBL/GenBank/DDBJ databases">
        <title>Another draft genome of Portunus trituberculatus and its Hox gene families provides insights of decapod evolution.</title>
        <authorList>
            <person name="Jeong J.-H."/>
            <person name="Song I."/>
            <person name="Kim S."/>
            <person name="Choi T."/>
            <person name="Kim D."/>
            <person name="Ryu S."/>
            <person name="Kim W."/>
        </authorList>
    </citation>
    <scope>NUCLEOTIDE SEQUENCE [LARGE SCALE GENOMIC DNA]</scope>
    <source>
        <tissue evidence="2">Muscle</tissue>
    </source>
</reference>
<evidence type="ECO:0000313" key="3">
    <source>
        <dbReference type="Proteomes" id="UP000324222"/>
    </source>
</evidence>
<evidence type="ECO:0000313" key="2">
    <source>
        <dbReference type="EMBL" id="MPC66844.1"/>
    </source>
</evidence>
<proteinExistence type="predicted"/>
<name>A0A5B7HDW1_PORTR</name>
<gene>
    <name evidence="2" type="ORF">E2C01_060998</name>
</gene>
<dbReference type="AlphaFoldDB" id="A0A5B7HDW1"/>
<accession>A0A5B7HDW1</accession>
<protein>
    <submittedName>
        <fullName evidence="2">Uncharacterized protein</fullName>
    </submittedName>
</protein>
<comment type="caution">
    <text evidence="2">The sequence shown here is derived from an EMBL/GenBank/DDBJ whole genome shotgun (WGS) entry which is preliminary data.</text>
</comment>